<protein>
    <recommendedName>
        <fullName evidence="3">Reverse transcriptase domain-containing protein</fullName>
    </recommendedName>
</protein>
<feature type="non-terminal residue" evidence="1">
    <location>
        <position position="1"/>
    </location>
</feature>
<organism evidence="1 2">
    <name type="scientific">Habropoda laboriosa</name>
    <dbReference type="NCBI Taxonomy" id="597456"/>
    <lineage>
        <taxon>Eukaryota</taxon>
        <taxon>Metazoa</taxon>
        <taxon>Ecdysozoa</taxon>
        <taxon>Arthropoda</taxon>
        <taxon>Hexapoda</taxon>
        <taxon>Insecta</taxon>
        <taxon>Pterygota</taxon>
        <taxon>Neoptera</taxon>
        <taxon>Endopterygota</taxon>
        <taxon>Hymenoptera</taxon>
        <taxon>Apocrita</taxon>
        <taxon>Aculeata</taxon>
        <taxon>Apoidea</taxon>
        <taxon>Anthophila</taxon>
        <taxon>Apidae</taxon>
        <taxon>Habropoda</taxon>
    </lineage>
</organism>
<proteinExistence type="predicted"/>
<evidence type="ECO:0008006" key="3">
    <source>
        <dbReference type="Google" id="ProtNLM"/>
    </source>
</evidence>
<reference evidence="1 2" key="1">
    <citation type="submission" date="2015-07" db="EMBL/GenBank/DDBJ databases">
        <title>The genome of Habropoda laboriosa.</title>
        <authorList>
            <person name="Pan H."/>
            <person name="Kapheim K."/>
        </authorList>
    </citation>
    <scope>NUCLEOTIDE SEQUENCE [LARGE SCALE GENOMIC DNA]</scope>
    <source>
        <strain evidence="1">0110345459</strain>
    </source>
</reference>
<dbReference type="AlphaFoldDB" id="A0A0L7RGQ3"/>
<gene>
    <name evidence="1" type="ORF">WH47_08644</name>
</gene>
<evidence type="ECO:0000313" key="1">
    <source>
        <dbReference type="EMBL" id="KOC70167.1"/>
    </source>
</evidence>
<sequence>DRKSSFKQIKASIPRNSIFGPELFNTYLNDISTFPKTKIQRYTDDTIIHGYSFNGISY</sequence>
<evidence type="ECO:0000313" key="2">
    <source>
        <dbReference type="Proteomes" id="UP000053825"/>
    </source>
</evidence>
<accession>A0A0L7RGQ3</accession>
<dbReference type="EMBL" id="KQ414593">
    <property type="protein sequence ID" value="KOC70167.1"/>
    <property type="molecule type" value="Genomic_DNA"/>
</dbReference>
<name>A0A0L7RGQ3_9HYME</name>
<dbReference type="Proteomes" id="UP000053825">
    <property type="component" value="Unassembled WGS sequence"/>
</dbReference>
<keyword evidence="2" id="KW-1185">Reference proteome</keyword>